<dbReference type="PANTHER" id="PTHR30372">
    <property type="entry name" value="LIPID-A-DISACCHARIDE SYNTHASE"/>
    <property type="match status" value="1"/>
</dbReference>
<reference evidence="12 13" key="1">
    <citation type="submission" date="2024-03" db="EMBL/GenBank/DDBJ databases">
        <title>Complete Genome Sequence and Annotation of Ignatzschineria larvae DSM 13226.</title>
        <authorList>
            <person name="Cantrell E."/>
            <person name="Burcham Z.M."/>
        </authorList>
    </citation>
    <scope>NUCLEOTIDE SEQUENCE [LARGE SCALE GENOMIC DNA]</scope>
    <source>
        <strain evidence="12 13">DSM 13226</strain>
    </source>
</reference>
<dbReference type="NCBIfam" id="TIGR00215">
    <property type="entry name" value="lpxB"/>
    <property type="match status" value="1"/>
</dbReference>
<name>A0ABZ3C0P2_9GAMM</name>
<keyword evidence="7 11" id="KW-0328">Glycosyltransferase</keyword>
<dbReference type="InterPro" id="IPR003835">
    <property type="entry name" value="Glyco_trans_19"/>
</dbReference>
<gene>
    <name evidence="11 12" type="primary">lpxB</name>
    <name evidence="12" type="ORF">WMO13_02085</name>
</gene>
<keyword evidence="13" id="KW-1185">Reference proteome</keyword>
<dbReference type="EC" id="2.4.1.182" evidence="3 11"/>
<evidence type="ECO:0000256" key="5">
    <source>
        <dbReference type="ARBA" id="ARBA00022516"/>
    </source>
</evidence>
<organism evidence="12 13">
    <name type="scientific">Ignatzschineria larvae DSM 13226</name>
    <dbReference type="NCBI Taxonomy" id="1111732"/>
    <lineage>
        <taxon>Bacteria</taxon>
        <taxon>Pseudomonadati</taxon>
        <taxon>Pseudomonadota</taxon>
        <taxon>Gammaproteobacteria</taxon>
        <taxon>Cardiobacteriales</taxon>
        <taxon>Ignatzschineriaceae</taxon>
        <taxon>Ignatzschineria</taxon>
    </lineage>
</organism>
<evidence type="ECO:0000313" key="12">
    <source>
        <dbReference type="EMBL" id="WZW88194.1"/>
    </source>
</evidence>
<evidence type="ECO:0000256" key="4">
    <source>
        <dbReference type="ARBA" id="ARBA00020902"/>
    </source>
</evidence>
<evidence type="ECO:0000256" key="3">
    <source>
        <dbReference type="ARBA" id="ARBA00012687"/>
    </source>
</evidence>
<evidence type="ECO:0000256" key="9">
    <source>
        <dbReference type="ARBA" id="ARBA00023098"/>
    </source>
</evidence>
<evidence type="ECO:0000256" key="11">
    <source>
        <dbReference type="HAMAP-Rule" id="MF_00392"/>
    </source>
</evidence>
<keyword evidence="5 11" id="KW-0444">Lipid biosynthesis</keyword>
<evidence type="ECO:0000256" key="10">
    <source>
        <dbReference type="ARBA" id="ARBA00048975"/>
    </source>
</evidence>
<proteinExistence type="inferred from homology"/>
<comment type="catalytic activity">
    <reaction evidence="10 11">
        <text>a lipid X + a UDP-2-N,3-O-bis[(3R)-3-hydroxyacyl]-alpha-D-glucosamine = a lipid A disaccharide + UDP + H(+)</text>
        <dbReference type="Rhea" id="RHEA:67828"/>
        <dbReference type="ChEBI" id="CHEBI:15378"/>
        <dbReference type="ChEBI" id="CHEBI:58223"/>
        <dbReference type="ChEBI" id="CHEBI:137748"/>
        <dbReference type="ChEBI" id="CHEBI:176338"/>
        <dbReference type="ChEBI" id="CHEBI:176343"/>
        <dbReference type="EC" id="2.4.1.182"/>
    </reaction>
</comment>
<comment type="pathway">
    <text evidence="11">Bacterial outer membrane biogenesis; LPS lipid A biosynthesis.</text>
</comment>
<sequence>MQQVVDDQVTQRAPVFMLVAGELSGDLLGGGLIRALKQAYPKASFFGIGGPEMMKEGLESLEPLETLSIMGLVEVLKELPKLFRVKKRLVEAAKSQKPCCFIGIDAPDFNLRLAKDLKSLDITTFQYVSPSVWVWREGRVKGIRKVIDRVLCLFPFEVDFYRKHQVDAVCVGHRLGDEIPLAVDSTQAQQALGLMPENSDLKTRYVAVLPGSRRGEISRLLPVFLQAIESMSQRDSSLRFLIPAATPAIYEMIMAMVHSMPAPLQKRICVFHGESRNVMAASETVLLASGTAALEAMLLKKTMVVCYRFNAFTAWLAPKIVKISHFSLPNILAGSSLVTELFQQAVTPENIANEMVKALADNDENRVTIAKFTELHYALRRNADNAAADAVISLLKQRKILPSPE</sequence>
<keyword evidence="6 11" id="KW-0441">Lipid A biosynthesis</keyword>
<accession>A0ABZ3C0P2</accession>
<dbReference type="Pfam" id="PF02684">
    <property type="entry name" value="LpxB"/>
    <property type="match status" value="1"/>
</dbReference>
<comment type="similarity">
    <text evidence="2 11">Belongs to the LpxB family.</text>
</comment>
<dbReference type="Proteomes" id="UP001449178">
    <property type="component" value="Chromosome"/>
</dbReference>
<dbReference type="RefSeq" id="WP_084331554.1">
    <property type="nucleotide sequence ID" value="NZ_CP150637.1"/>
</dbReference>
<protein>
    <recommendedName>
        <fullName evidence="4 11">Lipid-A-disaccharide synthase</fullName>
        <ecNumber evidence="3 11">2.4.1.182</ecNumber>
    </recommendedName>
</protein>
<evidence type="ECO:0000256" key="7">
    <source>
        <dbReference type="ARBA" id="ARBA00022676"/>
    </source>
</evidence>
<dbReference type="HAMAP" id="MF_00392">
    <property type="entry name" value="LpxB"/>
    <property type="match status" value="1"/>
</dbReference>
<evidence type="ECO:0000256" key="6">
    <source>
        <dbReference type="ARBA" id="ARBA00022556"/>
    </source>
</evidence>
<evidence type="ECO:0000313" key="13">
    <source>
        <dbReference type="Proteomes" id="UP001449178"/>
    </source>
</evidence>
<dbReference type="PANTHER" id="PTHR30372:SF4">
    <property type="entry name" value="LIPID-A-DISACCHARIDE SYNTHASE, MITOCHONDRIAL-RELATED"/>
    <property type="match status" value="1"/>
</dbReference>
<evidence type="ECO:0000256" key="1">
    <source>
        <dbReference type="ARBA" id="ARBA00002056"/>
    </source>
</evidence>
<evidence type="ECO:0000256" key="2">
    <source>
        <dbReference type="ARBA" id="ARBA00007868"/>
    </source>
</evidence>
<dbReference type="GO" id="GO:0008915">
    <property type="term" value="F:lipid-A-disaccharide synthase activity"/>
    <property type="evidence" value="ECO:0007669"/>
    <property type="project" value="UniProtKB-EC"/>
</dbReference>
<dbReference type="SUPFAM" id="SSF53756">
    <property type="entry name" value="UDP-Glycosyltransferase/glycogen phosphorylase"/>
    <property type="match status" value="1"/>
</dbReference>
<dbReference type="EMBL" id="CP150637">
    <property type="protein sequence ID" value="WZW88194.1"/>
    <property type="molecule type" value="Genomic_DNA"/>
</dbReference>
<keyword evidence="9 11" id="KW-0443">Lipid metabolism</keyword>
<keyword evidence="8 11" id="KW-0808">Transferase</keyword>
<comment type="function">
    <text evidence="1 11">Condensation of UDP-2,3-diacylglucosamine and 2,3-diacylglucosamine-1-phosphate to form lipid A disaccharide, a precursor of lipid A, a phosphorylated glycolipid that anchors the lipopolysaccharide to the outer membrane of the cell.</text>
</comment>
<evidence type="ECO:0000256" key="8">
    <source>
        <dbReference type="ARBA" id="ARBA00022679"/>
    </source>
</evidence>